<evidence type="ECO:0000313" key="6">
    <source>
        <dbReference type="Proteomes" id="UP001248581"/>
    </source>
</evidence>
<dbReference type="Gene3D" id="3.30.910.20">
    <property type="entry name" value="Skp domain"/>
    <property type="match status" value="1"/>
</dbReference>
<comment type="similarity">
    <text evidence="2">Belongs to the skp family.</text>
</comment>
<dbReference type="PIRSF" id="PIRSF002094">
    <property type="entry name" value="OMP26_Skp"/>
    <property type="match status" value="1"/>
</dbReference>
<feature type="chain" id="PRO_5047195571" evidence="4">
    <location>
        <begin position="26"/>
        <end position="172"/>
    </location>
</feature>
<evidence type="ECO:0000256" key="1">
    <source>
        <dbReference type="ARBA" id="ARBA00022729"/>
    </source>
</evidence>
<dbReference type="PANTHER" id="PTHR35089">
    <property type="entry name" value="CHAPERONE PROTEIN SKP"/>
    <property type="match status" value="1"/>
</dbReference>
<keyword evidence="3" id="KW-0175">Coiled coil</keyword>
<dbReference type="Pfam" id="PF03938">
    <property type="entry name" value="OmpH"/>
    <property type="match status" value="1"/>
</dbReference>
<protein>
    <submittedName>
        <fullName evidence="5">OmpH family outer membrane protein</fullName>
    </submittedName>
</protein>
<reference evidence="6" key="1">
    <citation type="submission" date="2023-09" db="EMBL/GenBank/DDBJ databases">
        <authorList>
            <person name="Li S."/>
            <person name="Li X."/>
            <person name="Zhang C."/>
            <person name="Zhao Z."/>
        </authorList>
    </citation>
    <scope>NUCLEOTIDE SEQUENCE [LARGE SCALE GENOMIC DNA]</scope>
    <source>
        <strain evidence="6">SQ345</strain>
    </source>
</reference>
<dbReference type="EMBL" id="CP134146">
    <property type="protein sequence ID" value="WNC67226.1"/>
    <property type="molecule type" value="Genomic_DNA"/>
</dbReference>
<keyword evidence="1 4" id="KW-0732">Signal</keyword>
<sequence length="172" mass="19145">MKTLIKSVAFTAAAASMLFTGTSLAADQKIATVNVQQVVSQLPQMAAVQQTITSEFKEQIDALKKMEGDIKYKIEKRQRDEAILSKKEIEALEAEITTLRQEYAGKAQPLQQALKRREQEEQQKILLLVKEAVDSVAEKEGYDLVIQQSAVAFAKPDFDISTKVVEQASKTK</sequence>
<evidence type="ECO:0000256" key="3">
    <source>
        <dbReference type="SAM" id="Coils"/>
    </source>
</evidence>
<evidence type="ECO:0000256" key="4">
    <source>
        <dbReference type="SAM" id="SignalP"/>
    </source>
</evidence>
<organism evidence="5 6">
    <name type="scientific">Thalassotalea nanhaiensis</name>
    <dbReference type="NCBI Taxonomy" id="3065648"/>
    <lineage>
        <taxon>Bacteria</taxon>
        <taxon>Pseudomonadati</taxon>
        <taxon>Pseudomonadota</taxon>
        <taxon>Gammaproteobacteria</taxon>
        <taxon>Alteromonadales</taxon>
        <taxon>Colwelliaceae</taxon>
        <taxon>Thalassotalea</taxon>
    </lineage>
</organism>
<keyword evidence="6" id="KW-1185">Reference proteome</keyword>
<dbReference type="SUPFAM" id="SSF111384">
    <property type="entry name" value="OmpH-like"/>
    <property type="match status" value="1"/>
</dbReference>
<name>A0ABY9TEU9_9GAMM</name>
<feature type="signal peptide" evidence="4">
    <location>
        <begin position="1"/>
        <end position="25"/>
    </location>
</feature>
<dbReference type="InterPro" id="IPR005632">
    <property type="entry name" value="Chaperone_Skp"/>
</dbReference>
<dbReference type="InterPro" id="IPR024930">
    <property type="entry name" value="Skp_dom_sf"/>
</dbReference>
<evidence type="ECO:0000256" key="2">
    <source>
        <dbReference type="PIRNR" id="PIRNR002094"/>
    </source>
</evidence>
<dbReference type="PANTHER" id="PTHR35089:SF1">
    <property type="entry name" value="CHAPERONE PROTEIN SKP"/>
    <property type="match status" value="1"/>
</dbReference>
<accession>A0ABY9TEU9</accession>
<evidence type="ECO:0000313" key="5">
    <source>
        <dbReference type="EMBL" id="WNC67226.1"/>
    </source>
</evidence>
<proteinExistence type="inferred from homology"/>
<dbReference type="SMART" id="SM00935">
    <property type="entry name" value="OmpH"/>
    <property type="match status" value="1"/>
</dbReference>
<dbReference type="RefSeq" id="WP_348386390.1">
    <property type="nucleotide sequence ID" value="NZ_CP134146.1"/>
</dbReference>
<dbReference type="Proteomes" id="UP001248581">
    <property type="component" value="Chromosome"/>
</dbReference>
<gene>
    <name evidence="5" type="ORF">RI845_11930</name>
</gene>
<feature type="coiled-coil region" evidence="3">
    <location>
        <begin position="75"/>
        <end position="102"/>
    </location>
</feature>